<dbReference type="CDD" id="cd06225">
    <property type="entry name" value="HAMP"/>
    <property type="match status" value="1"/>
</dbReference>
<accession>A0ABV2D1Y9</accession>
<sequence length="476" mass="51838">MGGHSRERLVLRRTSGATDHGGWLNSIQAHMIIVALGTIITLTVSSIMVISLIKEPARRLVTVYEMSRIVRGLELAAPSVQVVTSVSDTAPLTARGAEPVLAELLAARLNLPRADVRIRLTSEEHREPRIRQEASLYRAEGSANPAVGGGFTLYIRQTDGSWNVYTRQARKTLGELVQFMRYIVLTVGLLIVLPLAMAFSFRLSRPVRAFAAAADRIGAGNENVRVPEVGPTEIRQAAMALNAMQGRVARSIRERTALVGAIAHDLRTPLSNLRFRTATMEPEARAVAEAEILQMERLISSTLDYVDGEGGTMQVEPLDLGSLLQTLADTYRDRGAAIEQQGHDAVTIDGDLVRLERLFRNLIENGLKYGHSITLSWRIQERDAIVDVVDQGPGMPQADLSQAFDPFFRGERSRNRSTGGIGLGLAIAQAAARAHGGTIVLENLPGGFRSRVTLPLARMTTRTPPTEGHRSSIGGE</sequence>
<dbReference type="SMART" id="SM00304">
    <property type="entry name" value="HAMP"/>
    <property type="match status" value="1"/>
</dbReference>
<keyword evidence="5" id="KW-0597">Phosphoprotein</keyword>
<evidence type="ECO:0000313" key="13">
    <source>
        <dbReference type="EMBL" id="MET1755856.1"/>
    </source>
</evidence>
<evidence type="ECO:0000256" key="8">
    <source>
        <dbReference type="ARBA" id="ARBA00022777"/>
    </source>
</evidence>
<keyword evidence="10" id="KW-0812">Transmembrane</keyword>
<keyword evidence="7" id="KW-0547">Nucleotide-binding</keyword>
<keyword evidence="9" id="KW-0067">ATP-binding</keyword>
<keyword evidence="6" id="KW-0808">Transferase</keyword>
<dbReference type="PROSITE" id="PS50109">
    <property type="entry name" value="HIS_KIN"/>
    <property type="match status" value="1"/>
</dbReference>
<evidence type="ECO:0000259" key="11">
    <source>
        <dbReference type="PROSITE" id="PS50109"/>
    </source>
</evidence>
<evidence type="ECO:0000256" key="6">
    <source>
        <dbReference type="ARBA" id="ARBA00022679"/>
    </source>
</evidence>
<evidence type="ECO:0000256" key="2">
    <source>
        <dbReference type="ARBA" id="ARBA00004651"/>
    </source>
</evidence>
<dbReference type="PANTHER" id="PTHR44936:SF10">
    <property type="entry name" value="SENSOR PROTEIN RSTB"/>
    <property type="match status" value="1"/>
</dbReference>
<dbReference type="PANTHER" id="PTHR44936">
    <property type="entry name" value="SENSOR PROTEIN CREC"/>
    <property type="match status" value="1"/>
</dbReference>
<evidence type="ECO:0000256" key="1">
    <source>
        <dbReference type="ARBA" id="ARBA00000085"/>
    </source>
</evidence>
<keyword evidence="10" id="KW-1133">Transmembrane helix</keyword>
<dbReference type="PROSITE" id="PS50885">
    <property type="entry name" value="HAMP"/>
    <property type="match status" value="1"/>
</dbReference>
<gene>
    <name evidence="13" type="ORF">ABVV53_10350</name>
</gene>
<dbReference type="EMBL" id="JBEWLY010000014">
    <property type="protein sequence ID" value="MET1755856.1"/>
    <property type="molecule type" value="Genomic_DNA"/>
</dbReference>
<evidence type="ECO:0000256" key="4">
    <source>
        <dbReference type="ARBA" id="ARBA00022475"/>
    </source>
</evidence>
<dbReference type="SUPFAM" id="SSF47384">
    <property type="entry name" value="Homodimeric domain of signal transducing histidine kinase"/>
    <property type="match status" value="1"/>
</dbReference>
<dbReference type="InterPro" id="IPR003660">
    <property type="entry name" value="HAMP_dom"/>
</dbReference>
<dbReference type="PRINTS" id="PR00344">
    <property type="entry name" value="BCTRLSENSOR"/>
</dbReference>
<evidence type="ECO:0000256" key="5">
    <source>
        <dbReference type="ARBA" id="ARBA00022553"/>
    </source>
</evidence>
<evidence type="ECO:0000256" key="10">
    <source>
        <dbReference type="SAM" id="Phobius"/>
    </source>
</evidence>
<evidence type="ECO:0000256" key="7">
    <source>
        <dbReference type="ARBA" id="ARBA00022741"/>
    </source>
</evidence>
<dbReference type="RefSeq" id="WP_353984351.1">
    <property type="nucleotide sequence ID" value="NZ_JBEWLY010000014.1"/>
</dbReference>
<name>A0ABV2D1Y9_9SPHN</name>
<dbReference type="InterPro" id="IPR003661">
    <property type="entry name" value="HisK_dim/P_dom"/>
</dbReference>
<keyword evidence="14" id="KW-1185">Reference proteome</keyword>
<dbReference type="Proteomes" id="UP001548713">
    <property type="component" value="Unassembled WGS sequence"/>
</dbReference>
<feature type="transmembrane region" description="Helical" evidence="10">
    <location>
        <begin position="179"/>
        <end position="201"/>
    </location>
</feature>
<proteinExistence type="predicted"/>
<feature type="transmembrane region" description="Helical" evidence="10">
    <location>
        <begin position="29"/>
        <end position="53"/>
    </location>
</feature>
<dbReference type="Gene3D" id="3.30.565.10">
    <property type="entry name" value="Histidine kinase-like ATPase, C-terminal domain"/>
    <property type="match status" value="1"/>
</dbReference>
<dbReference type="InterPro" id="IPR005467">
    <property type="entry name" value="His_kinase_dom"/>
</dbReference>
<feature type="domain" description="HAMP" evidence="12">
    <location>
        <begin position="201"/>
        <end position="253"/>
    </location>
</feature>
<dbReference type="Gene3D" id="1.10.8.500">
    <property type="entry name" value="HAMP domain in histidine kinase"/>
    <property type="match status" value="1"/>
</dbReference>
<evidence type="ECO:0000256" key="9">
    <source>
        <dbReference type="ARBA" id="ARBA00022840"/>
    </source>
</evidence>
<dbReference type="InterPro" id="IPR050980">
    <property type="entry name" value="2C_sensor_his_kinase"/>
</dbReference>
<comment type="caution">
    <text evidence="13">The sequence shown here is derived from an EMBL/GenBank/DDBJ whole genome shotgun (WGS) entry which is preliminary data.</text>
</comment>
<protein>
    <recommendedName>
        <fullName evidence="3">histidine kinase</fullName>
        <ecNumber evidence="3">2.7.13.3</ecNumber>
    </recommendedName>
</protein>
<organism evidence="13 14">
    <name type="scientific">Novosphingobium kalidii</name>
    <dbReference type="NCBI Taxonomy" id="3230299"/>
    <lineage>
        <taxon>Bacteria</taxon>
        <taxon>Pseudomonadati</taxon>
        <taxon>Pseudomonadota</taxon>
        <taxon>Alphaproteobacteria</taxon>
        <taxon>Sphingomonadales</taxon>
        <taxon>Sphingomonadaceae</taxon>
        <taxon>Novosphingobium</taxon>
    </lineage>
</organism>
<dbReference type="SMART" id="SM00388">
    <property type="entry name" value="HisKA"/>
    <property type="match status" value="1"/>
</dbReference>
<dbReference type="InterPro" id="IPR003594">
    <property type="entry name" value="HATPase_dom"/>
</dbReference>
<dbReference type="Pfam" id="PF00672">
    <property type="entry name" value="HAMP"/>
    <property type="match status" value="1"/>
</dbReference>
<dbReference type="Pfam" id="PF02518">
    <property type="entry name" value="HATPase_c"/>
    <property type="match status" value="1"/>
</dbReference>
<evidence type="ECO:0000256" key="3">
    <source>
        <dbReference type="ARBA" id="ARBA00012438"/>
    </source>
</evidence>
<feature type="domain" description="Histidine kinase" evidence="11">
    <location>
        <begin position="261"/>
        <end position="458"/>
    </location>
</feature>
<dbReference type="CDD" id="cd00082">
    <property type="entry name" value="HisKA"/>
    <property type="match status" value="1"/>
</dbReference>
<dbReference type="InterPro" id="IPR036097">
    <property type="entry name" value="HisK_dim/P_sf"/>
</dbReference>
<evidence type="ECO:0000259" key="12">
    <source>
        <dbReference type="PROSITE" id="PS50885"/>
    </source>
</evidence>
<dbReference type="Pfam" id="PF00512">
    <property type="entry name" value="HisKA"/>
    <property type="match status" value="1"/>
</dbReference>
<reference evidence="13 14" key="1">
    <citation type="submission" date="2024-07" db="EMBL/GenBank/DDBJ databases">
        <title>Novosphingobium kalidii RD2P27.</title>
        <authorList>
            <person name="Sun J.-Q."/>
        </authorList>
    </citation>
    <scope>NUCLEOTIDE SEQUENCE [LARGE SCALE GENOMIC DNA]</scope>
    <source>
        <strain evidence="13 14">RD2P27</strain>
    </source>
</reference>
<comment type="catalytic activity">
    <reaction evidence="1">
        <text>ATP + protein L-histidine = ADP + protein N-phospho-L-histidine.</text>
        <dbReference type="EC" id="2.7.13.3"/>
    </reaction>
</comment>
<dbReference type="SUPFAM" id="SSF55874">
    <property type="entry name" value="ATPase domain of HSP90 chaperone/DNA topoisomerase II/histidine kinase"/>
    <property type="match status" value="1"/>
</dbReference>
<comment type="subcellular location">
    <subcellularLocation>
        <location evidence="2">Cell membrane</location>
        <topology evidence="2">Multi-pass membrane protein</topology>
    </subcellularLocation>
</comment>
<dbReference type="GO" id="GO:0016301">
    <property type="term" value="F:kinase activity"/>
    <property type="evidence" value="ECO:0007669"/>
    <property type="project" value="UniProtKB-KW"/>
</dbReference>
<dbReference type="SMART" id="SM00387">
    <property type="entry name" value="HATPase_c"/>
    <property type="match status" value="1"/>
</dbReference>
<keyword evidence="4" id="KW-1003">Cell membrane</keyword>
<evidence type="ECO:0000313" key="14">
    <source>
        <dbReference type="Proteomes" id="UP001548713"/>
    </source>
</evidence>
<dbReference type="Gene3D" id="1.10.287.130">
    <property type="match status" value="1"/>
</dbReference>
<dbReference type="EC" id="2.7.13.3" evidence="3"/>
<dbReference type="InterPro" id="IPR036890">
    <property type="entry name" value="HATPase_C_sf"/>
</dbReference>
<dbReference type="SUPFAM" id="SSF158472">
    <property type="entry name" value="HAMP domain-like"/>
    <property type="match status" value="1"/>
</dbReference>
<keyword evidence="10" id="KW-0472">Membrane</keyword>
<keyword evidence="8 13" id="KW-0418">Kinase</keyword>
<dbReference type="InterPro" id="IPR004358">
    <property type="entry name" value="Sig_transdc_His_kin-like_C"/>
</dbReference>